<dbReference type="OrthoDB" id="1148926at2"/>
<dbReference type="Gene3D" id="3.80.10.10">
    <property type="entry name" value="Ribonuclease Inhibitor"/>
    <property type="match status" value="1"/>
</dbReference>
<dbReference type="SUPFAM" id="SSF52058">
    <property type="entry name" value="L domain-like"/>
    <property type="match status" value="1"/>
</dbReference>
<evidence type="ECO:0008006" key="3">
    <source>
        <dbReference type="Google" id="ProtNLM"/>
    </source>
</evidence>
<comment type="caution">
    <text evidence="1">The sequence shown here is derived from an EMBL/GenBank/DDBJ whole genome shotgun (WGS) entry which is preliminary data.</text>
</comment>
<evidence type="ECO:0000313" key="1">
    <source>
        <dbReference type="EMBL" id="PUV24103.1"/>
    </source>
</evidence>
<dbReference type="AlphaFoldDB" id="A0A363NTQ1"/>
<dbReference type="InterPro" id="IPR032675">
    <property type="entry name" value="LRR_dom_sf"/>
</dbReference>
<evidence type="ECO:0000313" key="2">
    <source>
        <dbReference type="Proteomes" id="UP000250831"/>
    </source>
</evidence>
<dbReference type="EMBL" id="QCXX01000003">
    <property type="protein sequence ID" value="PUV24103.1"/>
    <property type="molecule type" value="Genomic_DNA"/>
</dbReference>
<dbReference type="Proteomes" id="UP000250831">
    <property type="component" value="Unassembled WGS sequence"/>
</dbReference>
<sequence>MHQLFLCKFKGEEYVSISSLEDMMAIVERYKPENWNEFERYLRRNDAPGYNEYLAELYDVSLPFNKRNLKTLVIDRYKDKVFDNRLFEQLKRLQFQKISFSESLLDIELPKNLLEVRQLYCSGKSTKGTIDLGKYSMLEEIHILDFNKSIKFENHSNSVKHITLWYFNPTSRSIEWIVDAFPNVEEILIHHTNVQSLEGIEKLKNLRTLRIDYGRNLRSVKEVNQCEFIEKVIFNNCRKIEDFEQIEKSPGRIVQHARFSG</sequence>
<proteinExistence type="predicted"/>
<reference evidence="1 2" key="1">
    <citation type="submission" date="2018-04" db="EMBL/GenBank/DDBJ databases">
        <title>Sphingobacterium sp. M46 Genome.</title>
        <authorList>
            <person name="Cheng J."/>
            <person name="Li Y."/>
        </authorList>
    </citation>
    <scope>NUCLEOTIDE SEQUENCE [LARGE SCALE GENOMIC DNA]</scope>
    <source>
        <strain evidence="1 2">M46</strain>
    </source>
</reference>
<name>A0A363NTQ1_9SPHI</name>
<keyword evidence="2" id="KW-1185">Reference proteome</keyword>
<protein>
    <recommendedName>
        <fullName evidence="3">Leucine-rich repeat domain-containing protein</fullName>
    </recommendedName>
</protein>
<accession>A0A363NTQ1</accession>
<gene>
    <name evidence="1" type="ORF">DCO56_12085</name>
</gene>
<organism evidence="1 2">
    <name type="scientific">Sphingobacterium athyrii</name>
    <dbReference type="NCBI Taxonomy" id="2152717"/>
    <lineage>
        <taxon>Bacteria</taxon>
        <taxon>Pseudomonadati</taxon>
        <taxon>Bacteroidota</taxon>
        <taxon>Sphingobacteriia</taxon>
        <taxon>Sphingobacteriales</taxon>
        <taxon>Sphingobacteriaceae</taxon>
        <taxon>Sphingobacterium</taxon>
    </lineage>
</organism>
<dbReference type="RefSeq" id="WP_108634031.1">
    <property type="nucleotide sequence ID" value="NZ_QCXX01000003.1"/>
</dbReference>